<gene>
    <name evidence="2" type="ORF">NHX12_029064</name>
</gene>
<reference evidence="2" key="1">
    <citation type="submission" date="2022-07" db="EMBL/GenBank/DDBJ databases">
        <title>Chromosome-level genome of Muraenolepis orangiensis.</title>
        <authorList>
            <person name="Kim J."/>
        </authorList>
    </citation>
    <scope>NUCLEOTIDE SEQUENCE</scope>
    <source>
        <strain evidence="2">KU_S4_2022</strain>
        <tissue evidence="2">Muscle</tissue>
    </source>
</reference>
<evidence type="ECO:0000256" key="1">
    <source>
        <dbReference type="SAM" id="MobiDB-lite"/>
    </source>
</evidence>
<keyword evidence="3" id="KW-1185">Reference proteome</keyword>
<comment type="caution">
    <text evidence="2">The sequence shown here is derived from an EMBL/GenBank/DDBJ whole genome shotgun (WGS) entry which is preliminary data.</text>
</comment>
<evidence type="ECO:0000313" key="3">
    <source>
        <dbReference type="Proteomes" id="UP001148018"/>
    </source>
</evidence>
<organism evidence="2 3">
    <name type="scientific">Muraenolepis orangiensis</name>
    <name type="common">Patagonian moray cod</name>
    <dbReference type="NCBI Taxonomy" id="630683"/>
    <lineage>
        <taxon>Eukaryota</taxon>
        <taxon>Metazoa</taxon>
        <taxon>Chordata</taxon>
        <taxon>Craniata</taxon>
        <taxon>Vertebrata</taxon>
        <taxon>Euteleostomi</taxon>
        <taxon>Actinopterygii</taxon>
        <taxon>Neopterygii</taxon>
        <taxon>Teleostei</taxon>
        <taxon>Neoteleostei</taxon>
        <taxon>Acanthomorphata</taxon>
        <taxon>Zeiogadaria</taxon>
        <taxon>Gadariae</taxon>
        <taxon>Gadiformes</taxon>
        <taxon>Muraenolepidoidei</taxon>
        <taxon>Muraenolepididae</taxon>
        <taxon>Muraenolepis</taxon>
    </lineage>
</organism>
<dbReference type="AlphaFoldDB" id="A0A9Q0EEX8"/>
<dbReference type="Proteomes" id="UP001148018">
    <property type="component" value="Unassembled WGS sequence"/>
</dbReference>
<accession>A0A9Q0EEX8</accession>
<dbReference type="EMBL" id="JANIIK010000044">
    <property type="protein sequence ID" value="KAJ3604323.1"/>
    <property type="molecule type" value="Genomic_DNA"/>
</dbReference>
<protein>
    <submittedName>
        <fullName evidence="2">Uncharacterized protein</fullName>
    </submittedName>
</protein>
<feature type="region of interest" description="Disordered" evidence="1">
    <location>
        <begin position="125"/>
        <end position="177"/>
    </location>
</feature>
<feature type="compositionally biased region" description="Basic and acidic residues" evidence="1">
    <location>
        <begin position="138"/>
        <end position="148"/>
    </location>
</feature>
<proteinExistence type="predicted"/>
<name>A0A9Q0EEX8_9TELE</name>
<evidence type="ECO:0000313" key="2">
    <source>
        <dbReference type="EMBL" id="KAJ3604323.1"/>
    </source>
</evidence>
<sequence>MRICTKSSSQTIAALSSVCPLDGRTELPNRSCCNVSPMFPVHTPPPPCCQGEKATGSKEKQTSHEWNMVEVLAASLKALEAPEWQEMGMSADDRQSEARQTEVREQRAFVLEELLLAGAQGDAIGSPKMAAGQGPGWDGERRENHGSDDVLLLDGAEPETRNQSTHGRLRPVDCYVD</sequence>